<dbReference type="InterPro" id="IPR008920">
    <property type="entry name" value="TF_FadR/GntR_C"/>
</dbReference>
<evidence type="ECO:0000256" key="1">
    <source>
        <dbReference type="ARBA" id="ARBA00023015"/>
    </source>
</evidence>
<dbReference type="InterPro" id="IPR036388">
    <property type="entry name" value="WH-like_DNA-bd_sf"/>
</dbReference>
<dbReference type="SUPFAM" id="SSF46785">
    <property type="entry name" value="Winged helix' DNA-binding domain"/>
    <property type="match status" value="1"/>
</dbReference>
<feature type="domain" description="HTH gntR-type" evidence="4">
    <location>
        <begin position="21"/>
        <end position="88"/>
    </location>
</feature>
<evidence type="ECO:0000256" key="2">
    <source>
        <dbReference type="ARBA" id="ARBA00023125"/>
    </source>
</evidence>
<keyword evidence="1" id="KW-0805">Transcription regulation</keyword>
<evidence type="ECO:0000313" key="5">
    <source>
        <dbReference type="EMBL" id="KAA0009775.1"/>
    </source>
</evidence>
<dbReference type="GO" id="GO:0003677">
    <property type="term" value="F:DNA binding"/>
    <property type="evidence" value="ECO:0007669"/>
    <property type="project" value="UniProtKB-KW"/>
</dbReference>
<dbReference type="PANTHER" id="PTHR43537:SF49">
    <property type="entry name" value="TRANSCRIPTIONAL REGULATORY PROTEIN"/>
    <property type="match status" value="1"/>
</dbReference>
<sequence length="233" mass="26822">MNRTTISLESRHAEATDASPVVGVDDIVAAVEEDIVLGRLHPKERLVEEAMMERFDGKRHVVRQALFQLESIGLVERIKNRGAFVKSYPPEEVEHLYAMRELLELAAVEALPLPASPEWLTELEDIHRRYSEAVDALDLRRVFRLNIAFHRTLFRAAGNPFLYETINEFAQKAHGIRFIAIADKDSLAQAQREHQAMIDAIRSQDREQLARLCREHLIPSKERYLSLYKHAYA</sequence>
<evidence type="ECO:0000256" key="3">
    <source>
        <dbReference type="ARBA" id="ARBA00023163"/>
    </source>
</evidence>
<proteinExistence type="predicted"/>
<organism evidence="5 6">
    <name type="scientific">Billgrantia pellis</name>
    <dbReference type="NCBI Taxonomy" id="2606936"/>
    <lineage>
        <taxon>Bacteria</taxon>
        <taxon>Pseudomonadati</taxon>
        <taxon>Pseudomonadota</taxon>
        <taxon>Gammaproteobacteria</taxon>
        <taxon>Oceanospirillales</taxon>
        <taxon>Halomonadaceae</taxon>
        <taxon>Billgrantia</taxon>
    </lineage>
</organism>
<comment type="caution">
    <text evidence="5">The sequence shown here is derived from an EMBL/GenBank/DDBJ whole genome shotgun (WGS) entry which is preliminary data.</text>
</comment>
<dbReference type="EMBL" id="VTPY01000009">
    <property type="protein sequence ID" value="KAA0009775.1"/>
    <property type="molecule type" value="Genomic_DNA"/>
</dbReference>
<dbReference type="AlphaFoldDB" id="A0A7V7FW89"/>
<dbReference type="PROSITE" id="PS50949">
    <property type="entry name" value="HTH_GNTR"/>
    <property type="match status" value="1"/>
</dbReference>
<gene>
    <name evidence="5" type="ORF">F0A17_19900</name>
</gene>
<dbReference type="Proteomes" id="UP000486760">
    <property type="component" value="Unassembled WGS sequence"/>
</dbReference>
<protein>
    <submittedName>
        <fullName evidence="5">GntR family transcriptional regulator</fullName>
    </submittedName>
</protein>
<accession>A0A7V7FW89</accession>
<dbReference type="GO" id="GO:0003700">
    <property type="term" value="F:DNA-binding transcription factor activity"/>
    <property type="evidence" value="ECO:0007669"/>
    <property type="project" value="InterPro"/>
</dbReference>
<name>A0A7V7FW89_9GAMM</name>
<evidence type="ECO:0000259" key="4">
    <source>
        <dbReference type="PROSITE" id="PS50949"/>
    </source>
</evidence>
<keyword evidence="3" id="KW-0804">Transcription</keyword>
<keyword evidence="6" id="KW-1185">Reference proteome</keyword>
<dbReference type="Gene3D" id="1.10.10.10">
    <property type="entry name" value="Winged helix-like DNA-binding domain superfamily/Winged helix DNA-binding domain"/>
    <property type="match status" value="1"/>
</dbReference>
<dbReference type="SUPFAM" id="SSF48008">
    <property type="entry name" value="GntR ligand-binding domain-like"/>
    <property type="match status" value="1"/>
</dbReference>
<evidence type="ECO:0000313" key="6">
    <source>
        <dbReference type="Proteomes" id="UP000486760"/>
    </source>
</evidence>
<dbReference type="Pfam" id="PF07729">
    <property type="entry name" value="FCD"/>
    <property type="match status" value="1"/>
</dbReference>
<reference evidence="5 6" key="1">
    <citation type="submission" date="2019-08" db="EMBL/GenBank/DDBJ databases">
        <title>Bioinformatics analysis of the strain L3 and L5.</title>
        <authorList>
            <person name="Li X."/>
        </authorList>
    </citation>
    <scope>NUCLEOTIDE SEQUENCE [LARGE SCALE GENOMIC DNA]</scope>
    <source>
        <strain evidence="5 6">L5</strain>
    </source>
</reference>
<dbReference type="PANTHER" id="PTHR43537">
    <property type="entry name" value="TRANSCRIPTIONAL REGULATOR, GNTR FAMILY"/>
    <property type="match status" value="1"/>
</dbReference>
<dbReference type="SMART" id="SM00345">
    <property type="entry name" value="HTH_GNTR"/>
    <property type="match status" value="1"/>
</dbReference>
<dbReference type="InterPro" id="IPR036390">
    <property type="entry name" value="WH_DNA-bd_sf"/>
</dbReference>
<dbReference type="Gene3D" id="1.20.120.530">
    <property type="entry name" value="GntR ligand-binding domain-like"/>
    <property type="match status" value="1"/>
</dbReference>
<dbReference type="InterPro" id="IPR000524">
    <property type="entry name" value="Tscrpt_reg_HTH_GntR"/>
</dbReference>
<dbReference type="InterPro" id="IPR011711">
    <property type="entry name" value="GntR_C"/>
</dbReference>
<dbReference type="SMART" id="SM00895">
    <property type="entry name" value="FCD"/>
    <property type="match status" value="1"/>
</dbReference>
<keyword evidence="2" id="KW-0238">DNA-binding</keyword>
<dbReference type="RefSeq" id="WP_149330118.1">
    <property type="nucleotide sequence ID" value="NZ_VTPY01000009.1"/>
</dbReference>
<dbReference type="Pfam" id="PF00392">
    <property type="entry name" value="GntR"/>
    <property type="match status" value="1"/>
</dbReference>